<sequence>MKVQALISSGVLWFLLKRQASSRDSIMIQGIRVRYPSSLRIDPLVRLRSHCIALIHATITWVSYQYISSWVEAFLKFPVSRPGIEPGTSGMVDQRVPTRPPHHY</sequence>
<keyword evidence="3" id="KW-1185">Reference proteome</keyword>
<accession>A0A9D4JGJ6</accession>
<organism evidence="2 3">
    <name type="scientific">Dreissena polymorpha</name>
    <name type="common">Zebra mussel</name>
    <name type="synonym">Mytilus polymorpha</name>
    <dbReference type="NCBI Taxonomy" id="45954"/>
    <lineage>
        <taxon>Eukaryota</taxon>
        <taxon>Metazoa</taxon>
        <taxon>Spiralia</taxon>
        <taxon>Lophotrochozoa</taxon>
        <taxon>Mollusca</taxon>
        <taxon>Bivalvia</taxon>
        <taxon>Autobranchia</taxon>
        <taxon>Heteroconchia</taxon>
        <taxon>Euheterodonta</taxon>
        <taxon>Imparidentia</taxon>
        <taxon>Neoheterodontei</taxon>
        <taxon>Myida</taxon>
        <taxon>Dreissenoidea</taxon>
        <taxon>Dreissenidae</taxon>
        <taxon>Dreissena</taxon>
    </lineage>
</organism>
<dbReference type="EMBL" id="JAIWYP010000006">
    <property type="protein sequence ID" value="KAH3809239.1"/>
    <property type="molecule type" value="Genomic_DNA"/>
</dbReference>
<dbReference type="Proteomes" id="UP000828390">
    <property type="component" value="Unassembled WGS sequence"/>
</dbReference>
<dbReference type="AlphaFoldDB" id="A0A9D4JGJ6"/>
<evidence type="ECO:0000313" key="2">
    <source>
        <dbReference type="EMBL" id="KAH3809239.1"/>
    </source>
</evidence>
<protein>
    <submittedName>
        <fullName evidence="2">Uncharacterized protein</fullName>
    </submittedName>
</protein>
<evidence type="ECO:0000256" key="1">
    <source>
        <dbReference type="SAM" id="MobiDB-lite"/>
    </source>
</evidence>
<feature type="region of interest" description="Disordered" evidence="1">
    <location>
        <begin position="84"/>
        <end position="104"/>
    </location>
</feature>
<proteinExistence type="predicted"/>
<gene>
    <name evidence="2" type="ORF">DPMN_137600</name>
</gene>
<comment type="caution">
    <text evidence="2">The sequence shown here is derived from an EMBL/GenBank/DDBJ whole genome shotgun (WGS) entry which is preliminary data.</text>
</comment>
<evidence type="ECO:0000313" key="3">
    <source>
        <dbReference type="Proteomes" id="UP000828390"/>
    </source>
</evidence>
<reference evidence="2" key="2">
    <citation type="submission" date="2020-11" db="EMBL/GenBank/DDBJ databases">
        <authorList>
            <person name="McCartney M.A."/>
            <person name="Auch B."/>
            <person name="Kono T."/>
            <person name="Mallez S."/>
            <person name="Becker A."/>
            <person name="Gohl D.M."/>
            <person name="Silverstein K.A.T."/>
            <person name="Koren S."/>
            <person name="Bechman K.B."/>
            <person name="Herman A."/>
            <person name="Abrahante J.E."/>
            <person name="Garbe J."/>
        </authorList>
    </citation>
    <scope>NUCLEOTIDE SEQUENCE</scope>
    <source>
        <strain evidence="2">Duluth1</strain>
        <tissue evidence="2">Whole animal</tissue>
    </source>
</reference>
<reference evidence="2" key="1">
    <citation type="journal article" date="2019" name="bioRxiv">
        <title>The Genome of the Zebra Mussel, Dreissena polymorpha: A Resource for Invasive Species Research.</title>
        <authorList>
            <person name="McCartney M.A."/>
            <person name="Auch B."/>
            <person name="Kono T."/>
            <person name="Mallez S."/>
            <person name="Zhang Y."/>
            <person name="Obille A."/>
            <person name="Becker A."/>
            <person name="Abrahante J.E."/>
            <person name="Garbe J."/>
            <person name="Badalamenti J.P."/>
            <person name="Herman A."/>
            <person name="Mangelson H."/>
            <person name="Liachko I."/>
            <person name="Sullivan S."/>
            <person name="Sone E.D."/>
            <person name="Koren S."/>
            <person name="Silverstein K.A.T."/>
            <person name="Beckman K.B."/>
            <person name="Gohl D.M."/>
        </authorList>
    </citation>
    <scope>NUCLEOTIDE SEQUENCE</scope>
    <source>
        <strain evidence="2">Duluth1</strain>
        <tissue evidence="2">Whole animal</tissue>
    </source>
</reference>
<name>A0A9D4JGJ6_DREPO</name>